<feature type="transmembrane region" description="Helical" evidence="1">
    <location>
        <begin position="41"/>
        <end position="62"/>
    </location>
</feature>
<accession>A0A0H4VTA9</accession>
<protein>
    <submittedName>
        <fullName evidence="2">Uncharacterized protein</fullName>
    </submittedName>
</protein>
<dbReference type="EMBL" id="CP010777">
    <property type="protein sequence ID" value="AKQ47162.1"/>
    <property type="molecule type" value="Genomic_DNA"/>
</dbReference>
<evidence type="ECO:0000256" key="1">
    <source>
        <dbReference type="SAM" id="Phobius"/>
    </source>
</evidence>
<name>A0A0H4VTA9_9BACT</name>
<dbReference type="Proteomes" id="UP000036458">
    <property type="component" value="Chromosome"/>
</dbReference>
<gene>
    <name evidence="2" type="ORF">TH63_18380</name>
</gene>
<reference evidence="2 3" key="1">
    <citation type="submission" date="2015-01" db="EMBL/GenBank/DDBJ databases">
        <title>Rufibacter sp./DG31D/ whole genome sequencing.</title>
        <authorList>
            <person name="Kim M.K."/>
            <person name="Srinivasan S."/>
            <person name="Lee J.-J."/>
        </authorList>
    </citation>
    <scope>NUCLEOTIDE SEQUENCE [LARGE SCALE GENOMIC DNA]</scope>
    <source>
        <strain evidence="2 3">DG31D</strain>
    </source>
</reference>
<dbReference type="STRING" id="1379910.TH63_18380"/>
<dbReference type="KEGG" id="ruf:TH63_18380"/>
<organism evidence="2 3">
    <name type="scientific">Rufibacter radiotolerans</name>
    <dbReference type="NCBI Taxonomy" id="1379910"/>
    <lineage>
        <taxon>Bacteria</taxon>
        <taxon>Pseudomonadati</taxon>
        <taxon>Bacteroidota</taxon>
        <taxon>Cytophagia</taxon>
        <taxon>Cytophagales</taxon>
        <taxon>Hymenobacteraceae</taxon>
        <taxon>Rufibacter</taxon>
    </lineage>
</organism>
<keyword evidence="1" id="KW-1133">Transmembrane helix</keyword>
<evidence type="ECO:0000313" key="3">
    <source>
        <dbReference type="Proteomes" id="UP000036458"/>
    </source>
</evidence>
<keyword evidence="1" id="KW-0812">Transmembrane</keyword>
<proteinExistence type="predicted"/>
<dbReference type="PATRIC" id="fig|1379910.4.peg.4008"/>
<keyword evidence="1" id="KW-0472">Membrane</keyword>
<dbReference type="AlphaFoldDB" id="A0A0H4VTA9"/>
<evidence type="ECO:0000313" key="2">
    <source>
        <dbReference type="EMBL" id="AKQ47162.1"/>
    </source>
</evidence>
<keyword evidence="3" id="KW-1185">Reference proteome</keyword>
<sequence>MRMAKKNTLTAILTILADVLLMGLTVETVIADNLLDTLKNFIIEPGITLAIICIGLLAWSWVRLIGRLKLQTSNST</sequence>